<evidence type="ECO:0000313" key="2">
    <source>
        <dbReference type="EMBL" id="ORX76286.1"/>
    </source>
</evidence>
<name>A0A1Y1WSR0_9FUNG</name>
<keyword evidence="4" id="KW-1185">Reference proteome</keyword>
<gene>
    <name evidence="3" type="ORF">K493DRAFT_336989</name>
    <name evidence="2" type="ORF">K493DRAFT_363784</name>
</gene>
<proteinExistence type="predicted"/>
<dbReference type="Proteomes" id="UP000193498">
    <property type="component" value="Unassembled WGS sequence"/>
</dbReference>
<dbReference type="EMBL" id="MCFE01000158">
    <property type="protein sequence ID" value="ORX96268.1"/>
    <property type="molecule type" value="Genomic_DNA"/>
</dbReference>
<feature type="signal peptide" evidence="1">
    <location>
        <begin position="1"/>
        <end position="18"/>
    </location>
</feature>
<protein>
    <submittedName>
        <fullName evidence="2">Uncharacterized protein</fullName>
    </submittedName>
</protein>
<dbReference type="InParanoid" id="A0A1Y1WSR0"/>
<organism evidence="2 4">
    <name type="scientific">Basidiobolus meristosporus CBS 931.73</name>
    <dbReference type="NCBI Taxonomy" id="1314790"/>
    <lineage>
        <taxon>Eukaryota</taxon>
        <taxon>Fungi</taxon>
        <taxon>Fungi incertae sedis</taxon>
        <taxon>Zoopagomycota</taxon>
        <taxon>Entomophthoromycotina</taxon>
        <taxon>Basidiobolomycetes</taxon>
        <taxon>Basidiobolales</taxon>
        <taxon>Basidiobolaceae</taxon>
        <taxon>Basidiobolus</taxon>
    </lineage>
</organism>
<reference evidence="2 4" key="1">
    <citation type="submission" date="2016-07" db="EMBL/GenBank/DDBJ databases">
        <title>Pervasive Adenine N6-methylation of Active Genes in Fungi.</title>
        <authorList>
            <consortium name="DOE Joint Genome Institute"/>
            <person name="Mondo S.J."/>
            <person name="Dannebaum R.O."/>
            <person name="Kuo R.C."/>
            <person name="Labutti K."/>
            <person name="Haridas S."/>
            <person name="Kuo A."/>
            <person name="Salamov A."/>
            <person name="Ahrendt S.R."/>
            <person name="Lipzen A."/>
            <person name="Sullivan W."/>
            <person name="Andreopoulos W.B."/>
            <person name="Clum A."/>
            <person name="Lindquist E."/>
            <person name="Daum C."/>
            <person name="Ramamoorthy G.K."/>
            <person name="Gryganskyi A."/>
            <person name="Culley D."/>
            <person name="Magnuson J.K."/>
            <person name="James T.Y."/>
            <person name="O'Malley M.A."/>
            <person name="Stajich J.E."/>
            <person name="Spatafora J.W."/>
            <person name="Visel A."/>
            <person name="Grigoriev I.V."/>
        </authorList>
    </citation>
    <scope>NUCLEOTIDE SEQUENCE [LARGE SCALE GENOMIC DNA]</scope>
    <source>
        <strain evidence="2 4">CBS 931.73</strain>
    </source>
</reference>
<sequence length="192" mass="21870">MKFTSLVTLLLSTVFVSAMQFDTNVVKDEYKVGEDLVVSIVNNYDEDHWMVGIPSVSISLYDESGTTELYNIMELIQLKTYPAFDQAATIQTWKIPEQIETEYKTNEKFSLVVKYLQSIRGTAKPLDLSIEHPITIRGIQSTGNKAIPKAEPRKENLYPTDKQSSVQENPKVQYTATWAYNMIKSLLVNHLL</sequence>
<evidence type="ECO:0000313" key="3">
    <source>
        <dbReference type="EMBL" id="ORX96268.1"/>
    </source>
</evidence>
<evidence type="ECO:0000313" key="4">
    <source>
        <dbReference type="Proteomes" id="UP000193498"/>
    </source>
</evidence>
<dbReference type="OrthoDB" id="2350344at2759"/>
<evidence type="ECO:0000256" key="1">
    <source>
        <dbReference type="SAM" id="SignalP"/>
    </source>
</evidence>
<comment type="caution">
    <text evidence="2">The sequence shown here is derived from an EMBL/GenBank/DDBJ whole genome shotgun (WGS) entry which is preliminary data.</text>
</comment>
<accession>A0A1Y1WSR0</accession>
<keyword evidence="1" id="KW-0732">Signal</keyword>
<dbReference type="EMBL" id="MCFE01000952">
    <property type="protein sequence ID" value="ORX76286.1"/>
    <property type="molecule type" value="Genomic_DNA"/>
</dbReference>
<feature type="chain" id="PRO_5011907647" evidence="1">
    <location>
        <begin position="19"/>
        <end position="192"/>
    </location>
</feature>
<dbReference type="AlphaFoldDB" id="A0A1Y1WSR0"/>